<dbReference type="AlphaFoldDB" id="A0A9X0A7H3"/>
<dbReference type="GO" id="GO:0003676">
    <property type="term" value="F:nucleic acid binding"/>
    <property type="evidence" value="ECO:0007669"/>
    <property type="project" value="InterPro"/>
</dbReference>
<dbReference type="EMBL" id="MU825396">
    <property type="protein sequence ID" value="KAJ7394846.1"/>
    <property type="molecule type" value="Genomic_DNA"/>
</dbReference>
<reference evidence="3" key="1">
    <citation type="submission" date="2023-01" db="EMBL/GenBank/DDBJ databases">
        <title>Genome assembly of the deep-sea coral Lophelia pertusa.</title>
        <authorList>
            <person name="Herrera S."/>
            <person name="Cordes E."/>
        </authorList>
    </citation>
    <scope>NUCLEOTIDE SEQUENCE</scope>
    <source>
        <strain evidence="3">USNM1676648</strain>
        <tissue evidence="3">Polyp</tissue>
    </source>
</reference>
<gene>
    <name evidence="3" type="ORF">OS493_000681</name>
</gene>
<dbReference type="PROSITE" id="PS50994">
    <property type="entry name" value="INTEGRASE"/>
    <property type="match status" value="1"/>
</dbReference>
<dbReference type="Proteomes" id="UP001163046">
    <property type="component" value="Unassembled WGS sequence"/>
</dbReference>
<comment type="caution">
    <text evidence="3">The sequence shown here is derived from an EMBL/GenBank/DDBJ whole genome shotgun (WGS) entry which is preliminary data.</text>
</comment>
<dbReference type="InterPro" id="IPR001584">
    <property type="entry name" value="Integrase_cat-core"/>
</dbReference>
<feature type="chain" id="PRO_5040797286" description="Integrase catalytic domain-containing protein" evidence="1">
    <location>
        <begin position="22"/>
        <end position="526"/>
    </location>
</feature>
<dbReference type="PANTHER" id="PTHR46791:SF5">
    <property type="entry name" value="CLR5 DOMAIN-CONTAINING PROTEIN-RELATED"/>
    <property type="match status" value="1"/>
</dbReference>
<dbReference type="GO" id="GO:0015074">
    <property type="term" value="P:DNA integration"/>
    <property type="evidence" value="ECO:0007669"/>
    <property type="project" value="InterPro"/>
</dbReference>
<dbReference type="SUPFAM" id="SSF53098">
    <property type="entry name" value="Ribonuclease H-like"/>
    <property type="match status" value="1"/>
</dbReference>
<dbReference type="InterPro" id="IPR036397">
    <property type="entry name" value="RNaseH_sf"/>
</dbReference>
<feature type="signal peptide" evidence="1">
    <location>
        <begin position="1"/>
        <end position="21"/>
    </location>
</feature>
<organism evidence="3 4">
    <name type="scientific">Desmophyllum pertusum</name>
    <dbReference type="NCBI Taxonomy" id="174260"/>
    <lineage>
        <taxon>Eukaryota</taxon>
        <taxon>Metazoa</taxon>
        <taxon>Cnidaria</taxon>
        <taxon>Anthozoa</taxon>
        <taxon>Hexacorallia</taxon>
        <taxon>Scleractinia</taxon>
        <taxon>Caryophylliina</taxon>
        <taxon>Caryophylliidae</taxon>
        <taxon>Desmophyllum</taxon>
    </lineage>
</organism>
<sequence>MKIMLLFVGLLVSALITSVECDNELAQFVTTVLSLLREVETEIPNIRQDRERCEFYANRVLSAMRHLACIIVYMQHTNGHPPDQVQELQTLRDNLKAIYRLLYQLPVMDGYAYRPPTAPPSGPGRPRYLLSIEQLTCLRSEFNSWTQIASDLGVSRQTIFNRRRELGFSLDFENFSQIQNRELDDIVLEELNAFPRTGETNVIGGLRQRGLYVQRWRVRESIVRVDPINRANRWGQRIQRRPYSVPHPNFLWHIDTNMKLNHWRMCIHGCVDGFSRVILYLRVNNNNRATTVLSCFQQATVEWGHPSRVRGDNGGENIAVGDYMVWFRGDNRGSFLTGPSVRNTRIERLWRDVVECVVCVFSSLFLFMEANRILDPGSDRDIYVLHYVFLRRVQRFLDRFVQRFNFHSISTEHNRTPRQLWASGCLRNFNSPDAGIRDVFDPETPNNLDLYGDDPDALPPDPDDEVTGVEIPLVDLQLEDHVVLSMQQNFDPLTDDNNFGINIYLQVREFIHRIEQSRQDEDGQDD</sequence>
<evidence type="ECO:0000259" key="2">
    <source>
        <dbReference type="PROSITE" id="PS50994"/>
    </source>
</evidence>
<evidence type="ECO:0000313" key="3">
    <source>
        <dbReference type="EMBL" id="KAJ7394846.1"/>
    </source>
</evidence>
<keyword evidence="1" id="KW-0732">Signal</keyword>
<evidence type="ECO:0000256" key="1">
    <source>
        <dbReference type="SAM" id="SignalP"/>
    </source>
</evidence>
<dbReference type="PANTHER" id="PTHR46791">
    <property type="entry name" value="EXPRESSED PROTEIN"/>
    <property type="match status" value="1"/>
</dbReference>
<feature type="domain" description="Integrase catalytic" evidence="2">
    <location>
        <begin position="244"/>
        <end position="425"/>
    </location>
</feature>
<dbReference type="InterPro" id="IPR012337">
    <property type="entry name" value="RNaseH-like_sf"/>
</dbReference>
<keyword evidence="4" id="KW-1185">Reference proteome</keyword>
<dbReference type="OrthoDB" id="5979397at2759"/>
<proteinExistence type="predicted"/>
<accession>A0A9X0A7H3</accession>
<name>A0A9X0A7H3_9CNID</name>
<dbReference type="Pfam" id="PF24764">
    <property type="entry name" value="rva_4"/>
    <property type="match status" value="1"/>
</dbReference>
<dbReference type="Gene3D" id="3.30.420.10">
    <property type="entry name" value="Ribonuclease H-like superfamily/Ribonuclease H"/>
    <property type="match status" value="1"/>
</dbReference>
<protein>
    <recommendedName>
        <fullName evidence="2">Integrase catalytic domain-containing protein</fullName>
    </recommendedName>
</protein>
<evidence type="ECO:0000313" key="4">
    <source>
        <dbReference type="Proteomes" id="UP001163046"/>
    </source>
</evidence>
<dbReference type="InterPro" id="IPR058913">
    <property type="entry name" value="Integrase_dom_put"/>
</dbReference>